<dbReference type="Proteomes" id="UP000177080">
    <property type="component" value="Unassembled WGS sequence"/>
</dbReference>
<dbReference type="EMBL" id="MEXN01000007">
    <property type="protein sequence ID" value="OGD03385.1"/>
    <property type="molecule type" value="Genomic_DNA"/>
</dbReference>
<dbReference type="InterPro" id="IPR036513">
    <property type="entry name" value="STAS_dom_sf"/>
</dbReference>
<organism evidence="2 3">
    <name type="scientific">Candidatus Amesbacteria bacterium RIFCSPLOWO2_01_FULL_48_25</name>
    <dbReference type="NCBI Taxonomy" id="1797259"/>
    <lineage>
        <taxon>Bacteria</taxon>
        <taxon>Candidatus Amesiibacteriota</taxon>
    </lineage>
</organism>
<name>A0A1F4ZB02_9BACT</name>
<sequence length="120" mass="13400">MPNQVFLGEDGFIHNIVQGDQDATAAQYIHDQTVKLASQLSVSNRPIKILSDLTDIGKVDSNARRIASNIIQETEVNKVAIFGGNRLMRHMVNLVIKATGKTDRVRYFDAFDQAISWLKS</sequence>
<feature type="domain" description="DUF7793" evidence="1">
    <location>
        <begin position="42"/>
        <end position="120"/>
    </location>
</feature>
<proteinExistence type="predicted"/>
<dbReference type="InterPro" id="IPR056695">
    <property type="entry name" value="DUF7793"/>
</dbReference>
<dbReference type="Gene3D" id="3.40.50.10600">
    <property type="entry name" value="SpoIIaa-like domains"/>
    <property type="match status" value="1"/>
</dbReference>
<evidence type="ECO:0000259" key="1">
    <source>
        <dbReference type="Pfam" id="PF25056"/>
    </source>
</evidence>
<dbReference type="SUPFAM" id="SSF52091">
    <property type="entry name" value="SpoIIaa-like"/>
    <property type="match status" value="1"/>
</dbReference>
<evidence type="ECO:0000313" key="2">
    <source>
        <dbReference type="EMBL" id="OGD03385.1"/>
    </source>
</evidence>
<dbReference type="Pfam" id="PF25056">
    <property type="entry name" value="DUF7793"/>
    <property type="match status" value="1"/>
</dbReference>
<evidence type="ECO:0000313" key="3">
    <source>
        <dbReference type="Proteomes" id="UP000177080"/>
    </source>
</evidence>
<gene>
    <name evidence="2" type="ORF">A2989_00960</name>
</gene>
<reference evidence="2 3" key="1">
    <citation type="journal article" date="2016" name="Nat. Commun.">
        <title>Thousands of microbial genomes shed light on interconnected biogeochemical processes in an aquifer system.</title>
        <authorList>
            <person name="Anantharaman K."/>
            <person name="Brown C.T."/>
            <person name="Hug L.A."/>
            <person name="Sharon I."/>
            <person name="Castelle C.J."/>
            <person name="Probst A.J."/>
            <person name="Thomas B.C."/>
            <person name="Singh A."/>
            <person name="Wilkins M.J."/>
            <person name="Karaoz U."/>
            <person name="Brodie E.L."/>
            <person name="Williams K.H."/>
            <person name="Hubbard S.S."/>
            <person name="Banfield J.F."/>
        </authorList>
    </citation>
    <scope>NUCLEOTIDE SEQUENCE [LARGE SCALE GENOMIC DNA]</scope>
</reference>
<dbReference type="InterPro" id="IPR038396">
    <property type="entry name" value="SpoIIAA-like_sf"/>
</dbReference>
<dbReference type="STRING" id="1797259.A2989_00960"/>
<accession>A0A1F4ZB02</accession>
<comment type="caution">
    <text evidence="2">The sequence shown here is derived from an EMBL/GenBank/DDBJ whole genome shotgun (WGS) entry which is preliminary data.</text>
</comment>
<dbReference type="AlphaFoldDB" id="A0A1F4ZB02"/>
<protein>
    <recommendedName>
        <fullName evidence="1">DUF7793 domain-containing protein</fullName>
    </recommendedName>
</protein>